<dbReference type="Proteomes" id="UP000674318">
    <property type="component" value="Unassembled WGS sequence"/>
</dbReference>
<gene>
    <name evidence="4" type="ORF">JKF63_02297</name>
</gene>
<dbReference type="PROSITE" id="PS50158">
    <property type="entry name" value="ZF_CCHC"/>
    <property type="match status" value="1"/>
</dbReference>
<dbReference type="AlphaFoldDB" id="A0A836HZ88"/>
<feature type="compositionally biased region" description="Basic and acidic residues" evidence="2">
    <location>
        <begin position="1004"/>
        <end position="1013"/>
    </location>
</feature>
<evidence type="ECO:0000256" key="2">
    <source>
        <dbReference type="SAM" id="MobiDB-lite"/>
    </source>
</evidence>
<name>A0A836HZ88_9TRYP</name>
<dbReference type="SMART" id="SM00343">
    <property type="entry name" value="ZnF_C2HC"/>
    <property type="match status" value="3"/>
</dbReference>
<sequence length="1164" mass="125356">MASRIPLPLRLVQCDLWAARASGSLGSDHNHANSQVLTVYKPSGLPCFATSQVNAVASAGGDGRRLCAIHTRYTSDTSSSATIVEAGPQPHPEDPNDSLLTRIVDAALPGCAPYVALPVVSSLLRRGGPGTAPAPQLNQWTSRCKGLVMVTRTPSDALFLRNAAQLDLVRQTYRVVCRLPPGVASAARQFLRTHNNLTNLRQAGDDALKGRGILNPYVQMHMERRRRDEQLFDLTVGIPLSAEPLAAPGSTNETVMSTFARDSRLPASVHPHPLVTGGFFDVARSQLRVQGTVGCYLRTQAPLTAASAARVHQRARLQNLFAAQPALAADHNSGTSTFNEHLHDSRHPWIPPSWRLGVSLDAPHMHCDVAAAGGHNAHLGDRASVPAPRGKSLSMKTRLVSLSPHDNSDVALYEVQTHGDTTADEVAAVFHAEGLTVVNDYVQDVSLAMAIEEVANRMRAAPPGLLHELPLGLQHRLRSATAEELVALPLTRIPLEDADRLAVHNNLAHLSSLPPSLPFEEDVERLRQVVVGAASPNSGNVRFPLQRLLLHALSSLKWTNEAERRVYQQVLALALGTGVECTGVVFPDPSDARNVHALQQIWLTYQQQRQRHPSLADAARAARQHPLASSLRYCTRSILDDPAGLTRVPLLGDVAMSTATGVAAESITAYSGHGDAPSARGECSFTQAVELLSPFSHPQLVDSRRRSLTDESHDSTAGALTNFNALTTQWGQTEVPPPYQAAFHDWCAASASPACFFTDTASPGRGALSLLPSPQRLLEHCNVPSSSREHESEPLAERPRSSRGSSAPSLAHVRPPVRVFLRVEELAELRCAYCGGLGHSWQHCVTRVAETVTPLEEDGDVTKCIPPREGDVKTSGPLSDSVPTLIPLDSSVMHSEGLTSVADTVAVLAERAGNVARYGQHPEPQHLVGTNCGDGRSASPSALSVSFTGDGPLIAVPNIAATHRFKADHTLRSESKKPAVHRRAMRCVYCGGRHHVATCPTLRSQDRESDARHVGTASDTSPGSAPFPSSPHRSGRALFCIKCGQSGHLYTGCRQIPAGLHHATHCPICLQPRTSASHDPVHCPRRMSVPKGYRRNGIPEVEEGNTFYSASSHGSSNRPTLDSESDCSSPTTDRRLRQASTHVVDSSRRRRRRGSVLIADSFVD</sequence>
<dbReference type="GeneID" id="94288414"/>
<evidence type="ECO:0000256" key="1">
    <source>
        <dbReference type="PROSITE-ProRule" id="PRU00047"/>
    </source>
</evidence>
<proteinExistence type="predicted"/>
<keyword evidence="1" id="KW-0863">Zinc-finger</keyword>
<dbReference type="GO" id="GO:0008270">
    <property type="term" value="F:zinc ion binding"/>
    <property type="evidence" value="ECO:0007669"/>
    <property type="project" value="UniProtKB-KW"/>
</dbReference>
<protein>
    <recommendedName>
        <fullName evidence="3">CCHC-type domain-containing protein</fullName>
    </recommendedName>
</protein>
<keyword evidence="5" id="KW-1185">Reference proteome</keyword>
<dbReference type="EMBL" id="JAFJZO010000033">
    <property type="protein sequence ID" value="KAG5495242.1"/>
    <property type="molecule type" value="Genomic_DNA"/>
</dbReference>
<feature type="compositionally biased region" description="Polar residues" evidence="2">
    <location>
        <begin position="1106"/>
        <end position="1131"/>
    </location>
</feature>
<evidence type="ECO:0000313" key="5">
    <source>
        <dbReference type="Proteomes" id="UP000674318"/>
    </source>
</evidence>
<evidence type="ECO:0000313" key="4">
    <source>
        <dbReference type="EMBL" id="KAG5495242.1"/>
    </source>
</evidence>
<keyword evidence="1" id="KW-0862">Zinc</keyword>
<comment type="caution">
    <text evidence="4">The sequence shown here is derived from an EMBL/GenBank/DDBJ whole genome shotgun (WGS) entry which is preliminary data.</text>
</comment>
<feature type="region of interest" description="Disordered" evidence="2">
    <location>
        <begin position="1003"/>
        <end position="1033"/>
    </location>
</feature>
<dbReference type="OrthoDB" id="273500at2759"/>
<feature type="domain" description="CCHC-type" evidence="3">
    <location>
        <begin position="1040"/>
        <end position="1055"/>
    </location>
</feature>
<dbReference type="InterPro" id="IPR001878">
    <property type="entry name" value="Znf_CCHC"/>
</dbReference>
<reference evidence="4 5" key="1">
    <citation type="submission" date="2021-02" db="EMBL/GenBank/DDBJ databases">
        <title>Porcisia hertigi Genome sequencing and assembly.</title>
        <authorList>
            <person name="Almutairi H."/>
            <person name="Gatherer D."/>
        </authorList>
    </citation>
    <scope>NUCLEOTIDE SEQUENCE [LARGE SCALE GENOMIC DNA]</scope>
    <source>
        <strain evidence="4 5">C119</strain>
    </source>
</reference>
<dbReference type="KEGG" id="phet:94288414"/>
<organism evidence="4 5">
    <name type="scientific">Porcisia hertigi</name>
    <dbReference type="NCBI Taxonomy" id="2761500"/>
    <lineage>
        <taxon>Eukaryota</taxon>
        <taxon>Discoba</taxon>
        <taxon>Euglenozoa</taxon>
        <taxon>Kinetoplastea</taxon>
        <taxon>Metakinetoplastina</taxon>
        <taxon>Trypanosomatida</taxon>
        <taxon>Trypanosomatidae</taxon>
        <taxon>Leishmaniinae</taxon>
        <taxon>Porcisia</taxon>
    </lineage>
</organism>
<keyword evidence="1" id="KW-0479">Metal-binding</keyword>
<dbReference type="GO" id="GO:0003676">
    <property type="term" value="F:nucleic acid binding"/>
    <property type="evidence" value="ECO:0007669"/>
    <property type="project" value="InterPro"/>
</dbReference>
<feature type="region of interest" description="Disordered" evidence="2">
    <location>
        <begin position="782"/>
        <end position="810"/>
    </location>
</feature>
<dbReference type="RefSeq" id="XP_067754494.1">
    <property type="nucleotide sequence ID" value="XM_067898337.1"/>
</dbReference>
<feature type="compositionally biased region" description="Basic and acidic residues" evidence="2">
    <location>
        <begin position="787"/>
        <end position="800"/>
    </location>
</feature>
<accession>A0A836HZ88</accession>
<evidence type="ECO:0000259" key="3">
    <source>
        <dbReference type="PROSITE" id="PS50158"/>
    </source>
</evidence>
<feature type="region of interest" description="Disordered" evidence="2">
    <location>
        <begin position="1105"/>
        <end position="1151"/>
    </location>
</feature>